<reference evidence="5 6" key="1">
    <citation type="submission" date="2019-07" db="EMBL/GenBank/DDBJ databases">
        <title>Genomic Encyclopedia of Archaeal and Bacterial Type Strains, Phase II (KMG-II): from individual species to whole genera.</title>
        <authorList>
            <person name="Goeker M."/>
        </authorList>
    </citation>
    <scope>NUCLEOTIDE SEQUENCE [LARGE SCALE GENOMIC DNA]</scope>
    <source>
        <strain evidence="5 6">ATCC BAA-252</strain>
    </source>
</reference>
<accession>A0A562TAX3</accession>
<evidence type="ECO:0000313" key="6">
    <source>
        <dbReference type="Proteomes" id="UP000320593"/>
    </source>
</evidence>
<evidence type="ECO:0000313" key="5">
    <source>
        <dbReference type="EMBL" id="TWI90398.1"/>
    </source>
</evidence>
<keyword evidence="5" id="KW-0966">Cell projection</keyword>
<dbReference type="GO" id="GO:0009425">
    <property type="term" value="C:bacterial-type flagellum basal body"/>
    <property type="evidence" value="ECO:0007669"/>
    <property type="project" value="UniProtKB-SubCell"/>
</dbReference>
<dbReference type="AlphaFoldDB" id="A0A562TAX3"/>
<keyword evidence="6" id="KW-1185">Reference proteome</keyword>
<gene>
    <name evidence="4" type="primary">fliE</name>
    <name evidence="5" type="ORF">JM93_01379</name>
</gene>
<name>A0A562TAX3_9HYPH</name>
<dbReference type="OrthoDB" id="8481852at2"/>
<keyword evidence="5" id="KW-0969">Cilium</keyword>
<dbReference type="EMBL" id="VLLF01000002">
    <property type="protein sequence ID" value="TWI90398.1"/>
    <property type="molecule type" value="Genomic_DNA"/>
</dbReference>
<dbReference type="PRINTS" id="PR01006">
    <property type="entry name" value="FLGHOOKFLIE"/>
</dbReference>
<keyword evidence="3 4" id="KW-0975">Bacterial flagellum</keyword>
<evidence type="ECO:0000256" key="2">
    <source>
        <dbReference type="ARBA" id="ARBA00009272"/>
    </source>
</evidence>
<keyword evidence="5" id="KW-0282">Flagellum</keyword>
<comment type="caution">
    <text evidence="5">The sequence shown here is derived from an EMBL/GenBank/DDBJ whole genome shotgun (WGS) entry which is preliminary data.</text>
</comment>
<dbReference type="HAMAP" id="MF_00724">
    <property type="entry name" value="FliE"/>
    <property type="match status" value="1"/>
</dbReference>
<evidence type="ECO:0000256" key="1">
    <source>
        <dbReference type="ARBA" id="ARBA00004117"/>
    </source>
</evidence>
<dbReference type="GO" id="GO:0071973">
    <property type="term" value="P:bacterial-type flagellum-dependent cell motility"/>
    <property type="evidence" value="ECO:0007669"/>
    <property type="project" value="InterPro"/>
</dbReference>
<evidence type="ECO:0000256" key="3">
    <source>
        <dbReference type="ARBA" id="ARBA00023143"/>
    </source>
</evidence>
<dbReference type="PANTHER" id="PTHR34653">
    <property type="match status" value="1"/>
</dbReference>
<evidence type="ECO:0000256" key="4">
    <source>
        <dbReference type="HAMAP-Rule" id="MF_00724"/>
    </source>
</evidence>
<dbReference type="InterPro" id="IPR001624">
    <property type="entry name" value="FliE"/>
</dbReference>
<comment type="similarity">
    <text evidence="2 4">Belongs to the FliE family.</text>
</comment>
<comment type="subcellular location">
    <subcellularLocation>
        <location evidence="1 4">Bacterial flagellum basal body</location>
    </subcellularLocation>
</comment>
<dbReference type="RefSeq" id="WP_145341536.1">
    <property type="nucleotide sequence ID" value="NZ_SMLY01000085.1"/>
</dbReference>
<dbReference type="PANTHER" id="PTHR34653:SF1">
    <property type="entry name" value="FLAGELLAR HOOK-BASAL BODY COMPLEX PROTEIN FLIE"/>
    <property type="match status" value="1"/>
</dbReference>
<proteinExistence type="inferred from homology"/>
<sequence length="104" mass="11144">MSTPTIASNAYQMAARLTQQANPAEDALGARNSADFGQMVQQAVETVVDQGRASDQKAVGLVEGKTDVVDVVTAIAETEVALETMVTVRDRVISAYEEIMRMPI</sequence>
<dbReference type="GO" id="GO:0003774">
    <property type="term" value="F:cytoskeletal motor activity"/>
    <property type="evidence" value="ECO:0007669"/>
    <property type="project" value="InterPro"/>
</dbReference>
<dbReference type="GO" id="GO:0005198">
    <property type="term" value="F:structural molecule activity"/>
    <property type="evidence" value="ECO:0007669"/>
    <property type="project" value="InterPro"/>
</dbReference>
<dbReference type="Pfam" id="PF02049">
    <property type="entry name" value="FliE"/>
    <property type="match status" value="1"/>
</dbReference>
<dbReference type="Proteomes" id="UP000320593">
    <property type="component" value="Unassembled WGS sequence"/>
</dbReference>
<protein>
    <recommendedName>
        <fullName evidence="4">Flagellar hook-basal body complex protein FliE</fullName>
    </recommendedName>
</protein>
<organism evidence="5 6">
    <name type="scientific">Roseibium hamelinense</name>
    <dbReference type="NCBI Taxonomy" id="150831"/>
    <lineage>
        <taxon>Bacteria</taxon>
        <taxon>Pseudomonadati</taxon>
        <taxon>Pseudomonadota</taxon>
        <taxon>Alphaproteobacteria</taxon>
        <taxon>Hyphomicrobiales</taxon>
        <taxon>Stappiaceae</taxon>
        <taxon>Roseibium</taxon>
    </lineage>
</organism>